<evidence type="ECO:0000256" key="1">
    <source>
        <dbReference type="SAM" id="MobiDB-lite"/>
    </source>
</evidence>
<evidence type="ECO:0000313" key="3">
    <source>
        <dbReference type="Proteomes" id="UP001063166"/>
    </source>
</evidence>
<comment type="caution">
    <text evidence="2">The sequence shown here is derived from an EMBL/GenBank/DDBJ whole genome shotgun (WGS) entry which is preliminary data.</text>
</comment>
<organism evidence="2 3">
    <name type="scientific">Lyophyllum shimeji</name>
    <name type="common">Hon-shimeji</name>
    <name type="synonym">Tricholoma shimeji</name>
    <dbReference type="NCBI Taxonomy" id="47721"/>
    <lineage>
        <taxon>Eukaryota</taxon>
        <taxon>Fungi</taxon>
        <taxon>Dikarya</taxon>
        <taxon>Basidiomycota</taxon>
        <taxon>Agaricomycotina</taxon>
        <taxon>Agaricomycetes</taxon>
        <taxon>Agaricomycetidae</taxon>
        <taxon>Agaricales</taxon>
        <taxon>Tricholomatineae</taxon>
        <taxon>Lyophyllaceae</taxon>
        <taxon>Lyophyllum</taxon>
    </lineage>
</organism>
<feature type="region of interest" description="Disordered" evidence="1">
    <location>
        <begin position="1"/>
        <end position="86"/>
    </location>
</feature>
<reference evidence="2" key="1">
    <citation type="submission" date="2022-07" db="EMBL/GenBank/DDBJ databases">
        <title>The genome of Lyophyllum shimeji provides insight into the initial evolution of ectomycorrhizal fungal genome.</title>
        <authorList>
            <person name="Kobayashi Y."/>
            <person name="Shibata T."/>
            <person name="Hirakawa H."/>
            <person name="Shigenobu S."/>
            <person name="Nishiyama T."/>
            <person name="Yamada A."/>
            <person name="Hasebe M."/>
            <person name="Kawaguchi M."/>
        </authorList>
    </citation>
    <scope>NUCLEOTIDE SEQUENCE</scope>
    <source>
        <strain evidence="2">AT787</strain>
    </source>
</reference>
<evidence type="ECO:0000313" key="2">
    <source>
        <dbReference type="EMBL" id="GLB41677.1"/>
    </source>
</evidence>
<dbReference type="Proteomes" id="UP001063166">
    <property type="component" value="Unassembled WGS sequence"/>
</dbReference>
<dbReference type="AlphaFoldDB" id="A0A9P3PRZ9"/>
<dbReference type="EMBL" id="BRPK01000010">
    <property type="protein sequence ID" value="GLB41677.1"/>
    <property type="molecule type" value="Genomic_DNA"/>
</dbReference>
<feature type="compositionally biased region" description="Basic and acidic residues" evidence="1">
    <location>
        <begin position="74"/>
        <end position="85"/>
    </location>
</feature>
<name>A0A9P3PRZ9_LYOSH</name>
<keyword evidence="3" id="KW-1185">Reference proteome</keyword>
<protein>
    <submittedName>
        <fullName evidence="2">Uncharacterized protein</fullName>
    </submittedName>
</protein>
<gene>
    <name evidence="2" type="ORF">LshimejAT787_1002770</name>
</gene>
<sequence>MRPVPREGEPSTIHQSPPSRAVMASPPPQFEPEGTPRHTTPSVPSPSARIEEESDKESLSSLSSPGEVAQTAAEKAREKKLRDDPMAIVRGPLYVDCRRCGTRIKLSSKSLYDPCHWRTHRSRCLKRRPAAPQKQTPKAEIFSPPESSRRPAERGTPPFATDHPARTSELQVLQRDRPSSPLTPCSSPSPTPSTADMIFEEYVLRSHGKKLSPPTSSHWRDWSWSQLLHPRFTTLRDLRADDDNNDNNFYMNDADSRLDDSISGAVF</sequence>
<feature type="region of interest" description="Disordered" evidence="1">
    <location>
        <begin position="122"/>
        <end position="194"/>
    </location>
</feature>
<accession>A0A9P3PRZ9</accession>
<feature type="compositionally biased region" description="Low complexity" evidence="1">
    <location>
        <begin position="179"/>
        <end position="194"/>
    </location>
</feature>
<dbReference type="OrthoDB" id="3268830at2759"/>
<proteinExistence type="predicted"/>